<organism evidence="3 4">
    <name type="scientific">Agrococcus jenensis</name>
    <dbReference type="NCBI Taxonomy" id="46353"/>
    <lineage>
        <taxon>Bacteria</taxon>
        <taxon>Bacillati</taxon>
        <taxon>Actinomycetota</taxon>
        <taxon>Actinomycetes</taxon>
        <taxon>Micrococcales</taxon>
        <taxon>Microbacteriaceae</taxon>
        <taxon>Agrococcus</taxon>
    </lineage>
</organism>
<evidence type="ECO:0000256" key="2">
    <source>
        <dbReference type="SAM" id="SignalP"/>
    </source>
</evidence>
<protein>
    <recommendedName>
        <fullName evidence="5">HAF family extracellular repeat protein</fullName>
    </recommendedName>
</protein>
<feature type="signal peptide" evidence="2">
    <location>
        <begin position="1"/>
        <end position="26"/>
    </location>
</feature>
<evidence type="ECO:0008006" key="5">
    <source>
        <dbReference type="Google" id="ProtNLM"/>
    </source>
</evidence>
<dbReference type="OrthoDB" id="4853901at2"/>
<comment type="caution">
    <text evidence="3">The sequence shown here is derived from an EMBL/GenBank/DDBJ whole genome shotgun (WGS) entry which is preliminary data.</text>
</comment>
<accession>A0A3N2ARK5</accession>
<feature type="chain" id="PRO_5018297550" description="HAF family extracellular repeat protein" evidence="2">
    <location>
        <begin position="27"/>
        <end position="445"/>
    </location>
</feature>
<reference evidence="3 4" key="1">
    <citation type="submission" date="2018-11" db="EMBL/GenBank/DDBJ databases">
        <title>Sequencing the genomes of 1000 actinobacteria strains.</title>
        <authorList>
            <person name="Klenk H.-P."/>
        </authorList>
    </citation>
    <scope>NUCLEOTIDE SEQUENCE [LARGE SCALE GENOMIC DNA]</scope>
    <source>
        <strain evidence="3 4">DSM 9580</strain>
    </source>
</reference>
<evidence type="ECO:0000256" key="1">
    <source>
        <dbReference type="SAM" id="MobiDB-lite"/>
    </source>
</evidence>
<gene>
    <name evidence="3" type="ORF">EDD26_1059</name>
</gene>
<keyword evidence="4" id="KW-1185">Reference proteome</keyword>
<keyword evidence="2" id="KW-0732">Signal</keyword>
<sequence length="445" mass="47065">MRTVMRGVAAAGLAGAMLVVAPAAHAASGCEVMTMRQPANAQYGTVMDIEQVPGVGTVYYGSFELVEGDGSWGRHPVVWYGLDGEPVRVGPTDMVDGVAFELTPTGLINGQGFDASGRERAWVQSLRSGRITWVETEQEAAGIGVRRINDRGDAVGTVWTSDLEAEARVWSPRLDRPGTALPNDSAFPYAEGWDITNDLRVAGATSLELPDLEAVVPWGAIWSRRGEVTHVASNPGVEADTYVRLLDERGEAAGVAWFGDWFGGHYEAARWPSPTTIESLGLLPGGGFSAVYGQSEGGWVVGLADRFDPASAGANEEGVVDHSVLWTDDSGVARVLPSPYALEQGQEDWRDWIGGAAHGVNAALDQVGSTSHTGWHVDGSPRLDPVVYTNASACGAAVTTSHTAFWEEAAPEGAAATAGARTAASGQQPEGYEHARAQERIARVR</sequence>
<evidence type="ECO:0000313" key="3">
    <source>
        <dbReference type="EMBL" id="ROR65690.1"/>
    </source>
</evidence>
<name>A0A3N2ARK5_9MICO</name>
<feature type="region of interest" description="Disordered" evidence="1">
    <location>
        <begin position="412"/>
        <end position="445"/>
    </location>
</feature>
<feature type="compositionally biased region" description="Low complexity" evidence="1">
    <location>
        <begin position="412"/>
        <end position="424"/>
    </location>
</feature>
<dbReference type="AlphaFoldDB" id="A0A3N2ARK5"/>
<dbReference type="RefSeq" id="WP_123696752.1">
    <property type="nucleotide sequence ID" value="NZ_RKHJ01000001.1"/>
</dbReference>
<evidence type="ECO:0000313" key="4">
    <source>
        <dbReference type="Proteomes" id="UP000275456"/>
    </source>
</evidence>
<dbReference type="EMBL" id="RKHJ01000001">
    <property type="protein sequence ID" value="ROR65690.1"/>
    <property type="molecule type" value="Genomic_DNA"/>
</dbReference>
<proteinExistence type="predicted"/>
<dbReference type="Proteomes" id="UP000275456">
    <property type="component" value="Unassembled WGS sequence"/>
</dbReference>
<feature type="compositionally biased region" description="Basic and acidic residues" evidence="1">
    <location>
        <begin position="431"/>
        <end position="445"/>
    </location>
</feature>
<dbReference type="PROSITE" id="PS51257">
    <property type="entry name" value="PROKAR_LIPOPROTEIN"/>
    <property type="match status" value="1"/>
</dbReference>